<feature type="compositionally biased region" description="Low complexity" evidence="1">
    <location>
        <begin position="32"/>
        <end position="64"/>
    </location>
</feature>
<evidence type="ECO:0000313" key="2">
    <source>
        <dbReference type="EMBL" id="MBX0324299.1"/>
    </source>
</evidence>
<accession>A0AAW4PW09</accession>
<organism evidence="2 3">
    <name type="scientific">Haloarcula rubra</name>
    <dbReference type="NCBI Taxonomy" id="2487747"/>
    <lineage>
        <taxon>Archaea</taxon>
        <taxon>Methanobacteriati</taxon>
        <taxon>Methanobacteriota</taxon>
        <taxon>Stenosarchaea group</taxon>
        <taxon>Halobacteria</taxon>
        <taxon>Halobacteriales</taxon>
        <taxon>Haloarculaceae</taxon>
        <taxon>Haloarcula</taxon>
    </lineage>
</organism>
<dbReference type="Proteomes" id="UP001430377">
    <property type="component" value="Unassembled WGS sequence"/>
</dbReference>
<evidence type="ECO:0008006" key="4">
    <source>
        <dbReference type="Google" id="ProtNLM"/>
    </source>
</evidence>
<dbReference type="EMBL" id="RKLR01000006">
    <property type="protein sequence ID" value="MBX0324299.1"/>
    <property type="molecule type" value="Genomic_DNA"/>
</dbReference>
<feature type="compositionally biased region" description="Low complexity" evidence="1">
    <location>
        <begin position="80"/>
        <end position="97"/>
    </location>
</feature>
<name>A0AAW4PW09_9EURY</name>
<evidence type="ECO:0000256" key="1">
    <source>
        <dbReference type="SAM" id="MobiDB-lite"/>
    </source>
</evidence>
<sequence>MFGIPNRRLLALLVAGLLVLGAGCAGLGASEGGSNATATTTATAEETTVATTEAETTAASTQSGSEDDGHNHSHGDEETSTPSSASDADGTDATTTGKMTVVVAADELDLQDRDESGDGFDIANDPHTWVTDSNVTLAESLSRFDVDAQANSLSVDGTTYDESTDGTEIYYRVNGEEVDPTTVTLEDGDQVWVTVETADMNASVPGNYIDNEQQHIHGDMTVTVDGEEVDFSRSKYQSNDRYFHFEGGEGEYWHSHSSNVTLNYALDSLNGVNVTEDTITFNGTTYDSSDSGTTISIEVDGESVQPSEYYLKDGDDVQITIERTEG</sequence>
<evidence type="ECO:0000313" key="3">
    <source>
        <dbReference type="Proteomes" id="UP001430377"/>
    </source>
</evidence>
<dbReference type="AlphaFoldDB" id="A0AAW4PW09"/>
<dbReference type="PROSITE" id="PS51257">
    <property type="entry name" value="PROKAR_LIPOPROTEIN"/>
    <property type="match status" value="1"/>
</dbReference>
<reference evidence="2 3" key="1">
    <citation type="submission" date="2021-06" db="EMBL/GenBank/DDBJ databases">
        <title>Halomicroarcula sp. a new haloarchaeum isolated from saline soil.</title>
        <authorList>
            <person name="Duran-Viseras A."/>
            <person name="Sanchez-Porro C."/>
            <person name="Ventosa A."/>
        </authorList>
    </citation>
    <scope>NUCLEOTIDE SEQUENCE [LARGE SCALE GENOMIC DNA]</scope>
    <source>
        <strain evidence="2 3">F13</strain>
    </source>
</reference>
<comment type="caution">
    <text evidence="2">The sequence shown here is derived from an EMBL/GenBank/DDBJ whole genome shotgun (WGS) entry which is preliminary data.</text>
</comment>
<proteinExistence type="predicted"/>
<gene>
    <name evidence="2" type="ORF">EGH21_14815</name>
</gene>
<dbReference type="RefSeq" id="WP_220619258.1">
    <property type="nucleotide sequence ID" value="NZ_RKLR01000006.1"/>
</dbReference>
<feature type="region of interest" description="Disordered" evidence="1">
    <location>
        <begin position="29"/>
        <end position="97"/>
    </location>
</feature>
<keyword evidence="3" id="KW-1185">Reference proteome</keyword>
<feature type="compositionally biased region" description="Basic and acidic residues" evidence="1">
    <location>
        <begin position="67"/>
        <end position="77"/>
    </location>
</feature>
<protein>
    <recommendedName>
        <fullName evidence="4">DUF4382 domain-containing protein</fullName>
    </recommendedName>
</protein>